<evidence type="ECO:0000256" key="1">
    <source>
        <dbReference type="ARBA" id="ARBA00009570"/>
    </source>
</evidence>
<evidence type="ECO:0000313" key="5">
    <source>
        <dbReference type="EMBL" id="MCX2975471.1"/>
    </source>
</evidence>
<comment type="similarity">
    <text evidence="1">Belongs to the bacterial ring-hydroxylating dioxygenase beta subunit family.</text>
</comment>
<dbReference type="RefSeq" id="WP_279254110.1">
    <property type="nucleotide sequence ID" value="NZ_SHNP01000008.1"/>
</dbReference>
<name>A0ABT3SZP6_9GAMM</name>
<dbReference type="PANTHER" id="PTHR41534:SF1">
    <property type="entry name" value="BLR3401 PROTEIN"/>
    <property type="match status" value="1"/>
</dbReference>
<keyword evidence="6" id="KW-1185">Reference proteome</keyword>
<keyword evidence="4" id="KW-0560">Oxidoreductase</keyword>
<gene>
    <name evidence="5" type="ORF">EYC87_17970</name>
</gene>
<evidence type="ECO:0000313" key="6">
    <source>
        <dbReference type="Proteomes" id="UP001143307"/>
    </source>
</evidence>
<comment type="caution">
    <text evidence="5">The sequence shown here is derived from an EMBL/GenBank/DDBJ whole genome shotgun (WGS) entry which is preliminary data.</text>
</comment>
<evidence type="ECO:0000256" key="4">
    <source>
        <dbReference type="ARBA" id="ARBA00023002"/>
    </source>
</evidence>
<sequence>MLIEQRLAVVDLVLTESACLDEKNWAGWLDLYTEDAEYWIPAWDDEHTLTTDPQCELSLIYYGSRAGLEDRVYRLETGLSLASSPLPRTCHTNSNFRVEQRGEDVLVHSSWVTHSYRMKKSQIYYGHQTHTMRRSGGEWKISGRYIVLQNDSIDSVLDVYSV</sequence>
<dbReference type="Proteomes" id="UP001143307">
    <property type="component" value="Unassembled WGS sequence"/>
</dbReference>
<dbReference type="EMBL" id="SHNP01000008">
    <property type="protein sequence ID" value="MCX2975471.1"/>
    <property type="molecule type" value="Genomic_DNA"/>
</dbReference>
<dbReference type="CDD" id="cd00667">
    <property type="entry name" value="ring_hydroxylating_dioxygenases_beta"/>
    <property type="match status" value="1"/>
</dbReference>
<accession>A0ABT3SZP6</accession>
<dbReference type="InterPro" id="IPR000391">
    <property type="entry name" value="Rng_hydr_dOase-bsu"/>
</dbReference>
<reference evidence="5" key="1">
    <citation type="submission" date="2019-02" db="EMBL/GenBank/DDBJ databases">
        <authorList>
            <person name="Li S.-H."/>
        </authorList>
    </citation>
    <scope>NUCLEOTIDE SEQUENCE</scope>
    <source>
        <strain evidence="5">IMCC8485</strain>
    </source>
</reference>
<dbReference type="SUPFAM" id="SSF54427">
    <property type="entry name" value="NTF2-like"/>
    <property type="match status" value="1"/>
</dbReference>
<dbReference type="PANTHER" id="PTHR41534">
    <property type="entry name" value="BLR3401 PROTEIN"/>
    <property type="match status" value="1"/>
</dbReference>
<protein>
    <submittedName>
        <fullName evidence="5">Benzene 1,2-dioxygenase</fullName>
    </submittedName>
</protein>
<evidence type="ECO:0000256" key="2">
    <source>
        <dbReference type="ARBA" id="ARBA00022797"/>
    </source>
</evidence>
<evidence type="ECO:0000256" key="3">
    <source>
        <dbReference type="ARBA" id="ARBA00022964"/>
    </source>
</evidence>
<dbReference type="Gene3D" id="3.10.450.50">
    <property type="match status" value="1"/>
</dbReference>
<organism evidence="5 6">
    <name type="scientific">Candidatus Seongchinamella marina</name>
    <dbReference type="NCBI Taxonomy" id="2518990"/>
    <lineage>
        <taxon>Bacteria</taxon>
        <taxon>Pseudomonadati</taxon>
        <taxon>Pseudomonadota</taxon>
        <taxon>Gammaproteobacteria</taxon>
        <taxon>Cellvibrionales</taxon>
        <taxon>Halieaceae</taxon>
        <taxon>Seongchinamella</taxon>
    </lineage>
</organism>
<keyword evidence="3" id="KW-0223">Dioxygenase</keyword>
<proteinExistence type="inferred from homology"/>
<dbReference type="Pfam" id="PF00866">
    <property type="entry name" value="Ring_hydroxyl_B"/>
    <property type="match status" value="1"/>
</dbReference>
<dbReference type="InterPro" id="IPR032710">
    <property type="entry name" value="NTF2-like_dom_sf"/>
</dbReference>
<keyword evidence="2" id="KW-0058">Aromatic hydrocarbons catabolism</keyword>